<name>A0A0B6ABF1_PRIM2</name>
<dbReference type="EMBL" id="CP009920">
    <property type="protein sequence ID" value="AJI20866.1"/>
    <property type="molecule type" value="Genomic_DNA"/>
</dbReference>
<proteinExistence type="predicted"/>
<protein>
    <submittedName>
        <fullName evidence="1">Uncharacterized protein</fullName>
    </submittedName>
</protein>
<dbReference type="AlphaFoldDB" id="A0A0B6ABF1"/>
<gene>
    <name evidence="1" type="ORF">BG04_4809</name>
</gene>
<dbReference type="HOGENOM" id="CLU_3095608_0_0_9"/>
<dbReference type="KEGG" id="bmeg:BG04_4809"/>
<accession>A0A0B6ABF1</accession>
<sequence length="51" mass="6073">MLRERKEQERNNHCIECCSICGERLTSFQEKEIFTCDSCFEQKVNDVLSEL</sequence>
<dbReference type="Proteomes" id="UP000031829">
    <property type="component" value="Chromosome"/>
</dbReference>
<dbReference type="GeneID" id="93646180"/>
<organism evidence="1 2">
    <name type="scientific">Priestia megaterium (strain ATCC 14581 / DSM 32 / CCUG 1817 / JCM 2506 / NBRC 15308 / NCIMB 9376 / NCTC 10342 / NRRL B-14308 / VKM B-512 / Ford 19)</name>
    <name type="common">Bacillus megaterium</name>
    <dbReference type="NCBI Taxonomy" id="1348623"/>
    <lineage>
        <taxon>Bacteria</taxon>
        <taxon>Bacillati</taxon>
        <taxon>Bacillota</taxon>
        <taxon>Bacilli</taxon>
        <taxon>Bacillales</taxon>
        <taxon>Bacillaceae</taxon>
        <taxon>Priestia</taxon>
    </lineage>
</organism>
<reference evidence="1 2" key="1">
    <citation type="journal article" date="2015" name="Genome Announc.">
        <title>Complete genome sequences for 35 biothreat assay-relevant bacillus species.</title>
        <authorList>
            <person name="Johnson S.L."/>
            <person name="Daligault H.E."/>
            <person name="Davenport K.W."/>
            <person name="Jaissle J."/>
            <person name="Frey K.G."/>
            <person name="Ladner J.T."/>
            <person name="Broomall S.M."/>
            <person name="Bishop-Lilly K.A."/>
            <person name="Bruce D.C."/>
            <person name="Gibbons H.S."/>
            <person name="Coyne S.R."/>
            <person name="Lo C.C."/>
            <person name="Meincke L."/>
            <person name="Munk A.C."/>
            <person name="Koroleva G.I."/>
            <person name="Rosenzweig C.N."/>
            <person name="Palacios G.F."/>
            <person name="Redden C.L."/>
            <person name="Minogue T.D."/>
            <person name="Chain P.S."/>
        </authorList>
    </citation>
    <scope>NUCLEOTIDE SEQUENCE [LARGE SCALE GENOMIC DNA]</scope>
    <source>
        <strain evidence="2">ATCC 14581 / DSM 32 / JCM 2506 / NBRC 15308 / NCIMB 9376 / NCTC 10342 / NRRL B-14308 / VKM B-512</strain>
    </source>
</reference>
<dbReference type="RefSeq" id="WP_168797083.1">
    <property type="nucleotide sequence ID" value="NZ_BCVB01000004.1"/>
</dbReference>
<evidence type="ECO:0000313" key="1">
    <source>
        <dbReference type="EMBL" id="AJI20866.1"/>
    </source>
</evidence>
<evidence type="ECO:0000313" key="2">
    <source>
        <dbReference type="Proteomes" id="UP000031829"/>
    </source>
</evidence>